<dbReference type="Gene3D" id="3.40.190.10">
    <property type="entry name" value="Periplasmic binding protein-like II"/>
    <property type="match status" value="2"/>
</dbReference>
<keyword evidence="3 5" id="KW-0732">Signal</keyword>
<dbReference type="RefSeq" id="WP_369600429.1">
    <property type="nucleotide sequence ID" value="NZ_CP154858.1"/>
</dbReference>
<organism evidence="6">
    <name type="scientific">Thermohahella caldifontis</name>
    <dbReference type="NCBI Taxonomy" id="3142973"/>
    <lineage>
        <taxon>Bacteria</taxon>
        <taxon>Pseudomonadati</taxon>
        <taxon>Pseudomonadota</taxon>
        <taxon>Gammaproteobacteria</taxon>
        <taxon>Oceanospirillales</taxon>
        <taxon>Hahellaceae</taxon>
        <taxon>Thermohahella</taxon>
    </lineage>
</organism>
<keyword evidence="4" id="KW-0574">Periplasm</keyword>
<sequence length="347" mass="39673">MRRLCGFLFIGLFLALPVQATETLTFLTWEDYIDPELVSEFEQKNDVKIRFVYFEDDDEREMILAQTNGIGFDLVLLDSALVQNYIRQGWLEPLDRQRISNAAHIRMPWNRAPLPDTFYEVPYFWGTVGILYRKDRVNPPPTSWKAFFQPAEPHRHRILSLNTVSTVYAMALKALGRSMVDVTEQDIQAATSLLAFFAPYVTAWRNPTLKTDNEFSRGEIDMAMAYNGDALQLIDKDESGQLAFVVPEEGTGLWMDSLAILKSSQKKVLAERFIQFLNEPEINARNAQTLYYATPNTAAEALLPADFRANPAVFPPEAIRARSEVFTVWPVAINRLASQKFVELTFR</sequence>
<proteinExistence type="predicted"/>
<comment type="subcellular location">
    <subcellularLocation>
        <location evidence="1">Periplasm</location>
    </subcellularLocation>
</comment>
<dbReference type="PANTHER" id="PTHR30222:SF17">
    <property type="entry name" value="SPERMIDINE_PUTRESCINE-BINDING PERIPLASMIC PROTEIN"/>
    <property type="match status" value="1"/>
</dbReference>
<dbReference type="GO" id="GO:0019808">
    <property type="term" value="F:polyamine binding"/>
    <property type="evidence" value="ECO:0007669"/>
    <property type="project" value="InterPro"/>
</dbReference>
<evidence type="ECO:0000256" key="4">
    <source>
        <dbReference type="ARBA" id="ARBA00022764"/>
    </source>
</evidence>
<name>A0AB39USY8_9GAMM</name>
<dbReference type="PRINTS" id="PR00909">
    <property type="entry name" value="SPERMDNBNDNG"/>
</dbReference>
<dbReference type="AlphaFoldDB" id="A0AB39USY8"/>
<dbReference type="KEGG" id="tcd:AAIA72_11325"/>
<keyword evidence="2" id="KW-0813">Transport</keyword>
<gene>
    <name evidence="6" type="ORF">AAIA72_11325</name>
</gene>
<dbReference type="GO" id="GO:0015846">
    <property type="term" value="P:polyamine transport"/>
    <property type="evidence" value="ECO:0007669"/>
    <property type="project" value="InterPro"/>
</dbReference>
<dbReference type="GO" id="GO:0042597">
    <property type="term" value="C:periplasmic space"/>
    <property type="evidence" value="ECO:0007669"/>
    <property type="project" value="UniProtKB-SubCell"/>
</dbReference>
<evidence type="ECO:0000256" key="5">
    <source>
        <dbReference type="SAM" id="SignalP"/>
    </source>
</evidence>
<feature type="chain" id="PRO_5044254447" evidence="5">
    <location>
        <begin position="21"/>
        <end position="347"/>
    </location>
</feature>
<evidence type="ECO:0000256" key="1">
    <source>
        <dbReference type="ARBA" id="ARBA00004418"/>
    </source>
</evidence>
<dbReference type="SUPFAM" id="SSF53850">
    <property type="entry name" value="Periplasmic binding protein-like II"/>
    <property type="match status" value="1"/>
</dbReference>
<dbReference type="PANTHER" id="PTHR30222">
    <property type="entry name" value="SPERMIDINE/PUTRESCINE-BINDING PERIPLASMIC PROTEIN"/>
    <property type="match status" value="1"/>
</dbReference>
<dbReference type="EMBL" id="CP154858">
    <property type="protein sequence ID" value="XDT71394.1"/>
    <property type="molecule type" value="Genomic_DNA"/>
</dbReference>
<dbReference type="Pfam" id="PF13416">
    <property type="entry name" value="SBP_bac_8"/>
    <property type="match status" value="1"/>
</dbReference>
<dbReference type="InterPro" id="IPR006059">
    <property type="entry name" value="SBP"/>
</dbReference>
<evidence type="ECO:0000256" key="3">
    <source>
        <dbReference type="ARBA" id="ARBA00022729"/>
    </source>
</evidence>
<accession>A0AB39USY8</accession>
<dbReference type="InterPro" id="IPR001188">
    <property type="entry name" value="Sperm_putr-bd"/>
</dbReference>
<evidence type="ECO:0000313" key="6">
    <source>
        <dbReference type="EMBL" id="XDT71394.1"/>
    </source>
</evidence>
<evidence type="ECO:0000256" key="2">
    <source>
        <dbReference type="ARBA" id="ARBA00022448"/>
    </source>
</evidence>
<dbReference type="CDD" id="cd13590">
    <property type="entry name" value="PBP2_PotD_PotF_like"/>
    <property type="match status" value="1"/>
</dbReference>
<reference evidence="6" key="1">
    <citation type="submission" date="2024-05" db="EMBL/GenBank/DDBJ databases">
        <title>Genome sequencing of novel strain.</title>
        <authorList>
            <person name="Ganbat D."/>
            <person name="Ganbat S."/>
            <person name="Lee S.-J."/>
        </authorList>
    </citation>
    <scope>NUCLEOTIDE SEQUENCE</scope>
    <source>
        <strain evidence="6">SMD15-11</strain>
    </source>
</reference>
<protein>
    <submittedName>
        <fullName evidence="6">Spermidine/putrescine ABC transporter substrate-binding protein</fullName>
    </submittedName>
</protein>
<feature type="signal peptide" evidence="5">
    <location>
        <begin position="1"/>
        <end position="20"/>
    </location>
</feature>